<gene>
    <name evidence="1" type="ORF">MSZNOR_1967</name>
</gene>
<keyword evidence="2" id="KW-1185">Reference proteome</keyword>
<sequence>MFRGLERFHRWCTFEKEAAFGSSEFEAGLAAPVSYFCKPLIGLYPQVPGVLPWTPACLGSAKASAWGLPFGPAFGCLK</sequence>
<organism evidence="1 2">
    <name type="scientific">Methylocaldum szegediense</name>
    <dbReference type="NCBI Taxonomy" id="73780"/>
    <lineage>
        <taxon>Bacteria</taxon>
        <taxon>Pseudomonadati</taxon>
        <taxon>Pseudomonadota</taxon>
        <taxon>Gammaproteobacteria</taxon>
        <taxon>Methylococcales</taxon>
        <taxon>Methylococcaceae</taxon>
        <taxon>Methylocaldum</taxon>
    </lineage>
</organism>
<accession>A0ABM9I133</accession>
<evidence type="ECO:0000313" key="1">
    <source>
        <dbReference type="EMBL" id="CAI8821354.1"/>
    </source>
</evidence>
<reference evidence="1 2" key="1">
    <citation type="submission" date="2023-03" db="EMBL/GenBank/DDBJ databases">
        <authorList>
            <person name="Pearce D."/>
        </authorList>
    </citation>
    <scope>NUCLEOTIDE SEQUENCE [LARGE SCALE GENOMIC DNA]</scope>
    <source>
        <strain evidence="1">Msz</strain>
    </source>
</reference>
<dbReference type="Proteomes" id="UP001162030">
    <property type="component" value="Chromosome"/>
</dbReference>
<name>A0ABM9I133_9GAMM</name>
<protein>
    <submittedName>
        <fullName evidence="1">Uncharacterized protein</fullName>
    </submittedName>
</protein>
<dbReference type="EMBL" id="OX458333">
    <property type="protein sequence ID" value="CAI8821354.1"/>
    <property type="molecule type" value="Genomic_DNA"/>
</dbReference>
<evidence type="ECO:0000313" key="2">
    <source>
        <dbReference type="Proteomes" id="UP001162030"/>
    </source>
</evidence>
<proteinExistence type="predicted"/>